<feature type="domain" description="YdbS-like PH" evidence="4">
    <location>
        <begin position="118"/>
        <end position="196"/>
    </location>
</feature>
<feature type="transmembrane region" description="Helical" evidence="2">
    <location>
        <begin position="266"/>
        <end position="283"/>
    </location>
</feature>
<dbReference type="Pfam" id="PF03703">
    <property type="entry name" value="bPH_2"/>
    <property type="match status" value="3"/>
</dbReference>
<evidence type="ECO:0008006" key="7">
    <source>
        <dbReference type="Google" id="ProtNLM"/>
    </source>
</evidence>
<feature type="transmembrane region" description="Helical" evidence="2">
    <location>
        <begin position="98"/>
        <end position="121"/>
    </location>
</feature>
<keyword evidence="2" id="KW-0812">Transmembrane</keyword>
<name>A0ABP7ARK4_9ACTN</name>
<dbReference type="Gene3D" id="3.90.1200.10">
    <property type="match status" value="1"/>
</dbReference>
<keyword evidence="2" id="KW-0472">Membrane</keyword>
<proteinExistence type="predicted"/>
<feature type="compositionally biased region" description="Polar residues" evidence="1">
    <location>
        <begin position="39"/>
        <end position="52"/>
    </location>
</feature>
<evidence type="ECO:0000313" key="6">
    <source>
        <dbReference type="Proteomes" id="UP001501490"/>
    </source>
</evidence>
<organism evidence="5 6">
    <name type="scientific">Microlunatus ginsengisoli</name>
    <dbReference type="NCBI Taxonomy" id="363863"/>
    <lineage>
        <taxon>Bacteria</taxon>
        <taxon>Bacillati</taxon>
        <taxon>Actinomycetota</taxon>
        <taxon>Actinomycetes</taxon>
        <taxon>Propionibacteriales</taxon>
        <taxon>Propionibacteriaceae</taxon>
        <taxon>Microlunatus</taxon>
    </lineage>
</organism>
<evidence type="ECO:0000259" key="3">
    <source>
        <dbReference type="Pfam" id="PF01636"/>
    </source>
</evidence>
<dbReference type="PANTHER" id="PTHR34473:SF2">
    <property type="entry name" value="UPF0699 TRANSMEMBRANE PROTEIN YDBT"/>
    <property type="match status" value="1"/>
</dbReference>
<dbReference type="Proteomes" id="UP001501490">
    <property type="component" value="Unassembled WGS sequence"/>
</dbReference>
<dbReference type="InterPro" id="IPR002575">
    <property type="entry name" value="Aminoglycoside_PTrfase"/>
</dbReference>
<dbReference type="Pfam" id="PF01636">
    <property type="entry name" value="APH"/>
    <property type="match status" value="1"/>
</dbReference>
<feature type="domain" description="Aminoglycoside phosphotransferase" evidence="3">
    <location>
        <begin position="521"/>
        <end position="753"/>
    </location>
</feature>
<feature type="transmembrane region" description="Helical" evidence="2">
    <location>
        <begin position="60"/>
        <end position="78"/>
    </location>
</feature>
<sequence>MTEPSNEALRQAQGTAGGEAPGTGTAEGETQRPDETPETNDLSAAARQSQAKQTRRPHPLTPFIRGWLILVAIIFGFSRQVIDQLNSDERLDTGDLAWLVPIVGAVVLIAALAGLVSWYFTRFVIDDDELRIETGAVFKQSKKVPFERLQSVDVIQPFAARLFGLAELRLEAGAGGNGIKLRYLSQAEASRLRDYLLTRAHGKQASIADAQSARPASRLTDLGTAERPLVTVGPPRLLGSFLLSSEFIGTAVFTIVILIVSATGSTFALTGLIPAVISLFSLISNRIVAMFHFTIADSARGLRITRGLTNLSSQSVPVNRIQGVRISQPLLWRALGWYRVDIDILGYATSDEDDDNSSSSVLLPVAGPDEVRIALDRILPGIDLDAIPLVRAPHRAAWVRPYDFWTLRSGMDQRVLITENGWITHVRNVVPHAKSQSVRLRQGPLQRLLGLADVHVDTPRGPVHAVAHQLDAALARPLVLTQLDRARAARRADRARDGLPAEQRDTQSILDHFGVERDEVLGRGGEATVYALDQDRVLRIYHSDHESTAQVIAQLQGLYRMWTGGPIELPTVLENGERAGRIYTVTSRLHGVSLDRWLATAAPEERRTALLSYLDAAQAVSALPAPLAGFARLVGAGAPQQFDSLAALLTAQLQPQVAVSRDRLEADLPEISRVWDQLMAALASRSVRPAVVHGDFCPANTYVSVDGRGQPTVTGVGDFSPHTLLADPAMDLAGAVMFLELERYDGAADDARWLEAEAVGRWGTDLAHWMAVYRRFYGFYFSSAYVFDEDLYVWCRTQLTPLTG</sequence>
<dbReference type="SUPFAM" id="SSF56112">
    <property type="entry name" value="Protein kinase-like (PK-like)"/>
    <property type="match status" value="1"/>
</dbReference>
<feature type="domain" description="YdbS-like PH" evidence="4">
    <location>
        <begin position="292"/>
        <end position="349"/>
    </location>
</feature>
<feature type="domain" description="YdbS-like PH" evidence="4">
    <location>
        <begin position="413"/>
        <end position="466"/>
    </location>
</feature>
<evidence type="ECO:0000259" key="4">
    <source>
        <dbReference type="Pfam" id="PF03703"/>
    </source>
</evidence>
<evidence type="ECO:0000256" key="2">
    <source>
        <dbReference type="SAM" id="Phobius"/>
    </source>
</evidence>
<dbReference type="PANTHER" id="PTHR34473">
    <property type="entry name" value="UPF0699 TRANSMEMBRANE PROTEIN YDBS"/>
    <property type="match status" value="1"/>
</dbReference>
<keyword evidence="2" id="KW-1133">Transmembrane helix</keyword>
<comment type="caution">
    <text evidence="5">The sequence shown here is derived from an EMBL/GenBank/DDBJ whole genome shotgun (WGS) entry which is preliminary data.</text>
</comment>
<reference evidence="6" key="1">
    <citation type="journal article" date="2019" name="Int. J. Syst. Evol. Microbiol.">
        <title>The Global Catalogue of Microorganisms (GCM) 10K type strain sequencing project: providing services to taxonomists for standard genome sequencing and annotation.</title>
        <authorList>
            <consortium name="The Broad Institute Genomics Platform"/>
            <consortium name="The Broad Institute Genome Sequencing Center for Infectious Disease"/>
            <person name="Wu L."/>
            <person name="Ma J."/>
        </authorList>
    </citation>
    <scope>NUCLEOTIDE SEQUENCE [LARGE SCALE GENOMIC DNA]</scope>
    <source>
        <strain evidence="6">JCM 16929</strain>
    </source>
</reference>
<evidence type="ECO:0000313" key="5">
    <source>
        <dbReference type="EMBL" id="GAA3639048.1"/>
    </source>
</evidence>
<accession>A0ABP7ARK4</accession>
<protein>
    <recommendedName>
        <fullName evidence="7">PH domain-containing protein</fullName>
    </recommendedName>
</protein>
<gene>
    <name evidence="5" type="ORF">GCM10022236_46930</name>
</gene>
<evidence type="ECO:0000256" key="1">
    <source>
        <dbReference type="SAM" id="MobiDB-lite"/>
    </source>
</evidence>
<feature type="region of interest" description="Disordered" evidence="1">
    <location>
        <begin position="1"/>
        <end position="57"/>
    </location>
</feature>
<keyword evidence="6" id="KW-1185">Reference proteome</keyword>
<dbReference type="EMBL" id="BAABAB010000049">
    <property type="protein sequence ID" value="GAA3639048.1"/>
    <property type="molecule type" value="Genomic_DNA"/>
</dbReference>
<dbReference type="InterPro" id="IPR011009">
    <property type="entry name" value="Kinase-like_dom_sf"/>
</dbReference>
<dbReference type="InterPro" id="IPR005182">
    <property type="entry name" value="YdbS-like_PH"/>
</dbReference>